<proteinExistence type="predicted"/>
<keyword evidence="1" id="KW-0223">Dioxygenase</keyword>
<dbReference type="PANTHER" id="PTHR31630:SF6">
    <property type="entry name" value="PHYTANOYL-COA DIOXYGENASE-RELATED"/>
    <property type="match status" value="1"/>
</dbReference>
<dbReference type="SUPFAM" id="SSF51197">
    <property type="entry name" value="Clavaminate synthase-like"/>
    <property type="match status" value="1"/>
</dbReference>
<dbReference type="InterPro" id="IPR008775">
    <property type="entry name" value="Phytyl_CoA_dOase-like"/>
</dbReference>
<name>A0A1X7G8Q6_9PROT</name>
<dbReference type="Proteomes" id="UP000192936">
    <property type="component" value="Unassembled WGS sequence"/>
</dbReference>
<reference evidence="1 2" key="1">
    <citation type="submission" date="2017-04" db="EMBL/GenBank/DDBJ databases">
        <authorList>
            <person name="Afonso C.L."/>
            <person name="Miller P.J."/>
            <person name="Scott M.A."/>
            <person name="Spackman E."/>
            <person name="Goraichik I."/>
            <person name="Dimitrov K.M."/>
            <person name="Suarez D.L."/>
            <person name="Swayne D.E."/>
        </authorList>
    </citation>
    <scope>NUCLEOTIDE SEQUENCE [LARGE SCALE GENOMIC DNA]</scope>
    <source>
        <strain evidence="1 2">A2P</strain>
    </source>
</reference>
<dbReference type="Pfam" id="PF05721">
    <property type="entry name" value="PhyH"/>
    <property type="match status" value="1"/>
</dbReference>
<protein>
    <submittedName>
        <fullName evidence="1">Phytanoyl-CoA dioxygenase (PhyH)</fullName>
    </submittedName>
</protein>
<dbReference type="Gene3D" id="2.60.120.620">
    <property type="entry name" value="q2cbj1_9rhob like domain"/>
    <property type="match status" value="1"/>
</dbReference>
<dbReference type="AlphaFoldDB" id="A0A1X7G8Q6"/>
<dbReference type="STRING" id="286727.SAMN02982917_3462"/>
<gene>
    <name evidence="1" type="ORF">SAMN02982917_3462</name>
</gene>
<dbReference type="EMBL" id="FXAK01000007">
    <property type="protein sequence ID" value="SMF65991.1"/>
    <property type="molecule type" value="Genomic_DNA"/>
</dbReference>
<sequence>MAQARSTIALADFAEVGALGVMGLKRIWSRPFSGSTAAGDEAVREWHAVQVLSSGLQVGLEELYRHLGVARPSFASFEGWILERNGGSVDRDTVDRINAALTGLPPPAAARALAAEIDAMAPVLDADDLAHWEEHGWVILHDSIDPEACRATAQAVWDVLGKSADDPASWEERTDLQQCVFTQLFRHPALDANRRSRRIHKAFAQLWGSADLWVSIDRVGFNPPVTPRCGFPGPDLHWDVSLVRPIPFGVQGLIYLTDTAAIQGALGVVPGMHRTLGTWLDSLPPDASPRMHAQQHLTLTPIAGRAGDLVLWHHALAHGPTPNHSDRPRLVHYLKMFPADFPYTPAWL</sequence>
<keyword evidence="1" id="KW-0560">Oxidoreductase</keyword>
<organism evidence="1 2">
    <name type="scientific">Azospirillum oryzae</name>
    <dbReference type="NCBI Taxonomy" id="286727"/>
    <lineage>
        <taxon>Bacteria</taxon>
        <taxon>Pseudomonadati</taxon>
        <taxon>Pseudomonadota</taxon>
        <taxon>Alphaproteobacteria</taxon>
        <taxon>Rhodospirillales</taxon>
        <taxon>Azospirillaceae</taxon>
        <taxon>Azospirillum</taxon>
    </lineage>
</organism>
<evidence type="ECO:0000313" key="2">
    <source>
        <dbReference type="Proteomes" id="UP000192936"/>
    </source>
</evidence>
<evidence type="ECO:0000313" key="1">
    <source>
        <dbReference type="EMBL" id="SMF65991.1"/>
    </source>
</evidence>
<dbReference type="RefSeq" id="WP_085087599.1">
    <property type="nucleotide sequence ID" value="NZ_FXAK01000007.1"/>
</dbReference>
<dbReference type="OrthoDB" id="1157001at2"/>
<dbReference type="PANTHER" id="PTHR31630">
    <property type="entry name" value="PHYTANOYL-COA DIOXYGENASE-RELATED-RELATED"/>
    <property type="match status" value="1"/>
</dbReference>
<accession>A0A1X7G8Q6</accession>
<dbReference type="GO" id="GO:0016706">
    <property type="term" value="F:2-oxoglutarate-dependent dioxygenase activity"/>
    <property type="evidence" value="ECO:0007669"/>
    <property type="project" value="UniProtKB-ARBA"/>
</dbReference>